<reference evidence="1 2" key="1">
    <citation type="journal article" date="2022" name="Nat. Ecol. Evol.">
        <title>A masculinizing supergene underlies an exaggerated male reproductive morph in a spider.</title>
        <authorList>
            <person name="Hendrickx F."/>
            <person name="De Corte Z."/>
            <person name="Sonet G."/>
            <person name="Van Belleghem S.M."/>
            <person name="Kostlbacher S."/>
            <person name="Vangestel C."/>
        </authorList>
    </citation>
    <scope>NUCLEOTIDE SEQUENCE [LARGE SCALE GENOMIC DNA]</scope>
    <source>
        <strain evidence="1">W744_W776</strain>
    </source>
</reference>
<feature type="non-terminal residue" evidence="1">
    <location>
        <position position="42"/>
    </location>
</feature>
<proteinExistence type="predicted"/>
<organism evidence="1 2">
    <name type="scientific">Oedothorax gibbosus</name>
    <dbReference type="NCBI Taxonomy" id="931172"/>
    <lineage>
        <taxon>Eukaryota</taxon>
        <taxon>Metazoa</taxon>
        <taxon>Ecdysozoa</taxon>
        <taxon>Arthropoda</taxon>
        <taxon>Chelicerata</taxon>
        <taxon>Arachnida</taxon>
        <taxon>Araneae</taxon>
        <taxon>Araneomorphae</taxon>
        <taxon>Entelegynae</taxon>
        <taxon>Araneoidea</taxon>
        <taxon>Linyphiidae</taxon>
        <taxon>Erigoninae</taxon>
        <taxon>Oedothorax</taxon>
    </lineage>
</organism>
<name>A0AAV6TER3_9ARAC</name>
<dbReference type="AlphaFoldDB" id="A0AAV6TER3"/>
<accession>A0AAV6TER3</accession>
<gene>
    <name evidence="1" type="ORF">JTE90_022850</name>
</gene>
<evidence type="ECO:0000313" key="2">
    <source>
        <dbReference type="Proteomes" id="UP000827092"/>
    </source>
</evidence>
<evidence type="ECO:0000313" key="1">
    <source>
        <dbReference type="EMBL" id="KAG8156182.1"/>
    </source>
</evidence>
<dbReference type="EMBL" id="JAFNEN010006240">
    <property type="protein sequence ID" value="KAG8156182.1"/>
    <property type="molecule type" value="Genomic_DNA"/>
</dbReference>
<comment type="caution">
    <text evidence="1">The sequence shown here is derived from an EMBL/GenBank/DDBJ whole genome shotgun (WGS) entry which is preliminary data.</text>
</comment>
<dbReference type="Proteomes" id="UP000827092">
    <property type="component" value="Unassembled WGS sequence"/>
</dbReference>
<sequence length="42" mass="5022">MVGGQYTNKRRISDGRSFRRRHHLFQRYRRIHVSVGTVNAHA</sequence>
<keyword evidence="2" id="KW-1185">Reference proteome</keyword>
<protein>
    <submittedName>
        <fullName evidence="1">Uncharacterized protein</fullName>
    </submittedName>
</protein>